<keyword evidence="2" id="KW-0812">Transmembrane</keyword>
<evidence type="ECO:0000256" key="2">
    <source>
        <dbReference type="SAM" id="Phobius"/>
    </source>
</evidence>
<feature type="region of interest" description="Disordered" evidence="1">
    <location>
        <begin position="79"/>
        <end position="105"/>
    </location>
</feature>
<feature type="compositionally biased region" description="Low complexity" evidence="1">
    <location>
        <begin position="81"/>
        <end position="90"/>
    </location>
</feature>
<name>A0AAV5GRQ9_9BASI</name>
<protein>
    <submittedName>
        <fullName evidence="3">Uncharacterized protein</fullName>
    </submittedName>
</protein>
<comment type="caution">
    <text evidence="3">The sequence shown here is derived from an EMBL/GenBank/DDBJ whole genome shotgun (WGS) entry which is preliminary data.</text>
</comment>
<keyword evidence="2" id="KW-1133">Transmembrane helix</keyword>
<sequence>MPPQWLYSVAVLTSLLYLHYNALVIGRRRFLTDDGLSATASAGAPPGVDRASLICNFADAGSAERGIREAEAQHNIDVPASRRSSAYSAAGSQRDGGGWRSMGFGRRPKSSTGAAIMVTVEQEQVCDGDTCARWYAQQEDEDEIAPDRRV</sequence>
<accession>A0AAV5GRQ9</accession>
<evidence type="ECO:0000313" key="4">
    <source>
        <dbReference type="Proteomes" id="UP001342314"/>
    </source>
</evidence>
<keyword evidence="4" id="KW-1185">Reference proteome</keyword>
<dbReference type="EMBL" id="BQKY01000010">
    <property type="protein sequence ID" value="GJN91939.1"/>
    <property type="molecule type" value="Genomic_DNA"/>
</dbReference>
<evidence type="ECO:0000256" key="1">
    <source>
        <dbReference type="SAM" id="MobiDB-lite"/>
    </source>
</evidence>
<dbReference type="AlphaFoldDB" id="A0AAV5GRQ9"/>
<reference evidence="3 4" key="1">
    <citation type="submission" date="2021-12" db="EMBL/GenBank/DDBJ databases">
        <title>High titer production of polyol ester of fatty acids by Rhodotorula paludigena BS15 towards product separation-free biomass refinery.</title>
        <authorList>
            <person name="Mano J."/>
            <person name="Ono H."/>
            <person name="Tanaka T."/>
            <person name="Naito K."/>
            <person name="Sushida H."/>
            <person name="Ike M."/>
            <person name="Tokuyasu K."/>
            <person name="Kitaoka M."/>
        </authorList>
    </citation>
    <scope>NUCLEOTIDE SEQUENCE [LARGE SCALE GENOMIC DNA]</scope>
    <source>
        <strain evidence="3 4">BS15</strain>
    </source>
</reference>
<dbReference type="Proteomes" id="UP001342314">
    <property type="component" value="Unassembled WGS sequence"/>
</dbReference>
<evidence type="ECO:0000313" key="3">
    <source>
        <dbReference type="EMBL" id="GJN91939.1"/>
    </source>
</evidence>
<proteinExistence type="predicted"/>
<organism evidence="3 4">
    <name type="scientific">Rhodotorula paludigena</name>
    <dbReference type="NCBI Taxonomy" id="86838"/>
    <lineage>
        <taxon>Eukaryota</taxon>
        <taxon>Fungi</taxon>
        <taxon>Dikarya</taxon>
        <taxon>Basidiomycota</taxon>
        <taxon>Pucciniomycotina</taxon>
        <taxon>Microbotryomycetes</taxon>
        <taxon>Sporidiobolales</taxon>
        <taxon>Sporidiobolaceae</taxon>
        <taxon>Rhodotorula</taxon>
    </lineage>
</organism>
<keyword evidence="2" id="KW-0472">Membrane</keyword>
<feature type="transmembrane region" description="Helical" evidence="2">
    <location>
        <begin position="6"/>
        <end position="26"/>
    </location>
</feature>
<gene>
    <name evidence="3" type="ORF">Rhopal_004964-T1</name>
</gene>